<dbReference type="EMBL" id="CP041345">
    <property type="protein sequence ID" value="QKG79580.1"/>
    <property type="molecule type" value="Genomic_DNA"/>
</dbReference>
<dbReference type="AlphaFoldDB" id="A0A7D4BAQ3"/>
<dbReference type="Gene3D" id="1.25.40.10">
    <property type="entry name" value="Tetratricopeptide repeat domain"/>
    <property type="match status" value="8"/>
</dbReference>
<evidence type="ECO:0000313" key="3">
    <source>
        <dbReference type="EMBL" id="QKG79580.1"/>
    </source>
</evidence>
<dbReference type="PANTHER" id="PTHR12558:SF13">
    <property type="entry name" value="CELL DIVISION CYCLE PROTEIN 27 HOMOLOG"/>
    <property type="match status" value="1"/>
</dbReference>
<dbReference type="PROSITE" id="PS50005">
    <property type="entry name" value="TPR"/>
    <property type="match status" value="4"/>
</dbReference>
<sequence>MKKQLVLCLTLVFSISLISFAQESIRLSSDNAKYEKAVDLFEKEMFADAQKAFESYLQTLLDGYYQKRVNTEFHIAMCAIALNNQDAEYLIGQFILKYPESELIDQAYFAMGKIQYQLKKYSKAIYWLSQINRNGLDKEKQFEWQFMLGYCFFMNKDYNQANRWLYQIKDIDNKFSSPATYYYSHIAYLQKNYATALKGFKKLKNDELFAPIVPYYITHIYYLEGDYKKVTEYSPKLAKENKSKRASEIAKIVGDAFFKLKMYDSSLTYLKLYEERYKEKLSREDIYLLGFAYYKNNKYEDAAKYLERVATFDDSLSQNANYHLADCYLKLNDKSKARQAFGLASKLDFDKVIKEDALFNFAKLTYEQLYAPFNEAIDAFNTYIKLFPNSPRIDEAYNYLTLAYLSSKNYKEAVAALEKITNKDATIKTALQRAAFFRGLELFQNLDYNSAIKMFSLSLEHAGYNQQIAAQAIFWMAESYYRIGEYQNAATNYEKFILTPGAFTLDEYLIAHYYLGYAYFKLKQYDNAIAWYRKYINLNEKKPSNLVADSYNRIGDCFFIQRRYWAGIDYYEKAANMDLLDADYALFQRGFSLGLVNRPEKKINTLKQLVEKYPSSSYYDDAIFEIAEAYNSIEDYKTAIEYYKIIEKDYPNSSYYPKALVQLGLLYYNANDPDNSLVYYKKVVESYPNSAEAKNALIGIRNIYIDKGDADSYFNYASKLGNIANISVAEKDSLSYMAAEKVYLTGNCEKSIQTFNSYIEENPQGNFIINALFYMADCYTRINSNDKAIECLSTIAEKPKNNFTEKSLIKLSNLYFEQEEFEKAYEYYDKLESVAEIKKNLLDARIGKLRCAYNLNKYDQVTIIAPNVISTEKISPEIERETRFKLAHAYFHLNKTDDALIEFSKVAQNLKTVEGAESKYMKALIYFQRGEYNRTESEVFSFAENNTPHQYWLAKSFILLAETYAAQNDFFQAKATLQSVLDGYTNTDDGIIDEATDKLNELVKAEKERQTVNQN</sequence>
<dbReference type="InterPro" id="IPR011990">
    <property type="entry name" value="TPR-like_helical_dom_sf"/>
</dbReference>
<reference evidence="3 4" key="1">
    <citation type="submission" date="2019-07" db="EMBL/GenBank/DDBJ databases">
        <title>Thalassofilum flectens gen. nov., sp. nov., a novel moderate thermophilic anaerobe from a shallow sea hot spring in Kunashir Island (Russia), representing a new family in the order Bacteroidales, and proposal of Thalassofilacea fam. nov.</title>
        <authorList>
            <person name="Kochetkova T.V."/>
            <person name="Podosokorskaya O.A."/>
            <person name="Novikov A."/>
            <person name="Elcheninov A.G."/>
            <person name="Toshchakov S.V."/>
            <person name="Kublanov I.V."/>
        </authorList>
    </citation>
    <scope>NUCLEOTIDE SEQUENCE [LARGE SCALE GENOMIC DNA]</scope>
    <source>
        <strain evidence="3 4">38-H</strain>
    </source>
</reference>
<dbReference type="SUPFAM" id="SSF81901">
    <property type="entry name" value="HCP-like"/>
    <property type="match status" value="1"/>
</dbReference>
<feature type="repeat" description="TPR" evidence="1">
    <location>
        <begin position="283"/>
        <end position="316"/>
    </location>
</feature>
<dbReference type="Pfam" id="PF12895">
    <property type="entry name" value="ANAPC3"/>
    <property type="match status" value="1"/>
</dbReference>
<feature type="repeat" description="TPR" evidence="1">
    <location>
        <begin position="509"/>
        <end position="542"/>
    </location>
</feature>
<dbReference type="Pfam" id="PF13174">
    <property type="entry name" value="TPR_6"/>
    <property type="match status" value="4"/>
</dbReference>
<feature type="repeat" description="TPR" evidence="1">
    <location>
        <begin position="805"/>
        <end position="838"/>
    </location>
</feature>
<keyword evidence="1" id="KW-0802">TPR repeat</keyword>
<keyword evidence="4" id="KW-1185">Reference proteome</keyword>
<dbReference type="Proteomes" id="UP000500961">
    <property type="component" value="Chromosome"/>
</dbReference>
<dbReference type="SMART" id="SM00028">
    <property type="entry name" value="TPR"/>
    <property type="match status" value="14"/>
</dbReference>
<dbReference type="Pfam" id="PF13432">
    <property type="entry name" value="TPR_16"/>
    <property type="match status" value="1"/>
</dbReference>
<protein>
    <submittedName>
        <fullName evidence="3">Tetratricopeptide repeat protein</fullName>
    </submittedName>
</protein>
<evidence type="ECO:0000256" key="2">
    <source>
        <dbReference type="SAM" id="SignalP"/>
    </source>
</evidence>
<accession>A0A7D4BAQ3</accession>
<feature type="signal peptide" evidence="2">
    <location>
        <begin position="1"/>
        <end position="21"/>
    </location>
</feature>
<dbReference type="KEGG" id="ttz:FHG85_04660"/>
<gene>
    <name evidence="3" type="ORF">FHG85_04660</name>
</gene>
<dbReference type="SUPFAM" id="SSF48452">
    <property type="entry name" value="TPR-like"/>
    <property type="match status" value="4"/>
</dbReference>
<dbReference type="RefSeq" id="WP_173073449.1">
    <property type="nucleotide sequence ID" value="NZ_CP041345.1"/>
</dbReference>
<evidence type="ECO:0000313" key="4">
    <source>
        <dbReference type="Proteomes" id="UP000500961"/>
    </source>
</evidence>
<dbReference type="PANTHER" id="PTHR12558">
    <property type="entry name" value="CELL DIVISION CYCLE 16,23,27"/>
    <property type="match status" value="1"/>
</dbReference>
<evidence type="ECO:0000256" key="1">
    <source>
        <dbReference type="PROSITE-ProRule" id="PRU00339"/>
    </source>
</evidence>
<dbReference type="InterPro" id="IPR019734">
    <property type="entry name" value="TPR_rpt"/>
</dbReference>
<proteinExistence type="predicted"/>
<keyword evidence="2" id="KW-0732">Signal</keyword>
<feature type="chain" id="PRO_5029836918" evidence="2">
    <location>
        <begin position="22"/>
        <end position="1015"/>
    </location>
</feature>
<name>A0A7D4BAQ3_9BACT</name>
<feature type="repeat" description="TPR" evidence="1">
    <location>
        <begin position="657"/>
        <end position="690"/>
    </location>
</feature>
<organism evidence="3 4">
    <name type="scientific">Tenuifilum thalassicum</name>
    <dbReference type="NCBI Taxonomy" id="2590900"/>
    <lineage>
        <taxon>Bacteria</taxon>
        <taxon>Pseudomonadati</taxon>
        <taxon>Bacteroidota</taxon>
        <taxon>Bacteroidia</taxon>
        <taxon>Bacteroidales</taxon>
        <taxon>Tenuifilaceae</taxon>
        <taxon>Tenuifilum</taxon>
    </lineage>
</organism>